<evidence type="ECO:0000313" key="4">
    <source>
        <dbReference type="Proteomes" id="UP001501521"/>
    </source>
</evidence>
<feature type="transmembrane region" description="Helical" evidence="1">
    <location>
        <begin position="64"/>
        <end position="85"/>
    </location>
</feature>
<accession>A0ABP9F9S4</accession>
<name>A0ABP9F9S4_9ACTN</name>
<dbReference type="RefSeq" id="WP_345580807.1">
    <property type="nucleotide sequence ID" value="NZ_BAABLV010000020.1"/>
</dbReference>
<keyword evidence="1" id="KW-0472">Membrane</keyword>
<dbReference type="Pfam" id="PF02517">
    <property type="entry name" value="Rce1-like"/>
    <property type="match status" value="1"/>
</dbReference>
<protein>
    <submittedName>
        <fullName evidence="3">Type II CAAX endopeptidase family protein</fullName>
    </submittedName>
</protein>
<dbReference type="InterPro" id="IPR003675">
    <property type="entry name" value="Rce1/LyrA-like_dom"/>
</dbReference>
<evidence type="ECO:0000259" key="2">
    <source>
        <dbReference type="Pfam" id="PF02517"/>
    </source>
</evidence>
<dbReference type="EMBL" id="BAABLV010000020">
    <property type="protein sequence ID" value="GAA4896782.1"/>
    <property type="molecule type" value="Genomic_DNA"/>
</dbReference>
<organism evidence="3 4">
    <name type="scientific">Tessaracoccus lubricantis</name>
    <dbReference type="NCBI Taxonomy" id="545543"/>
    <lineage>
        <taxon>Bacteria</taxon>
        <taxon>Bacillati</taxon>
        <taxon>Actinomycetota</taxon>
        <taxon>Actinomycetes</taxon>
        <taxon>Propionibacteriales</taxon>
        <taxon>Propionibacteriaceae</taxon>
        <taxon>Tessaracoccus</taxon>
    </lineage>
</organism>
<feature type="transmembrane region" description="Helical" evidence="1">
    <location>
        <begin position="216"/>
        <end position="238"/>
    </location>
</feature>
<evidence type="ECO:0000313" key="3">
    <source>
        <dbReference type="EMBL" id="GAA4896782.1"/>
    </source>
</evidence>
<feature type="transmembrane region" description="Helical" evidence="1">
    <location>
        <begin position="38"/>
        <end position="57"/>
    </location>
</feature>
<reference evidence="4" key="1">
    <citation type="journal article" date="2019" name="Int. J. Syst. Evol. Microbiol.">
        <title>The Global Catalogue of Microorganisms (GCM) 10K type strain sequencing project: providing services to taxonomists for standard genome sequencing and annotation.</title>
        <authorList>
            <consortium name="The Broad Institute Genomics Platform"/>
            <consortium name="The Broad Institute Genome Sequencing Center for Infectious Disease"/>
            <person name="Wu L."/>
            <person name="Ma J."/>
        </authorList>
    </citation>
    <scope>NUCLEOTIDE SEQUENCE [LARGE SCALE GENOMIC DNA]</scope>
    <source>
        <strain evidence="4">JCM 19125</strain>
    </source>
</reference>
<proteinExistence type="predicted"/>
<comment type="caution">
    <text evidence="3">The sequence shown here is derived from an EMBL/GenBank/DDBJ whole genome shotgun (WGS) entry which is preliminary data.</text>
</comment>
<sequence>MWHAAVLSELGGFLRAALAEPVTPHVPEEPTVLRRRRVVAAVTYLAGTAALVATLRIEPGDDRFYRAALGLAAIWGLGAVLSGPLRVGFARTRAGGVTTPVVQPLALGVLMVAVFLGGAVAVARFPLLREPVDALLDHARFGSLPVVLAITVLNGVVEELYFRGALFSALPPRYAVGWTTVLYSLTTIGTGVPLLVLAAAALGLVTALYRRVTAGVLAPIVTHITWSTGMLLLLPVVLEAAR</sequence>
<feature type="transmembrane region" description="Helical" evidence="1">
    <location>
        <begin position="182"/>
        <end position="209"/>
    </location>
</feature>
<gene>
    <name evidence="3" type="ORF">GCM10025789_13280</name>
</gene>
<keyword evidence="1" id="KW-0812">Transmembrane</keyword>
<keyword evidence="4" id="KW-1185">Reference proteome</keyword>
<feature type="domain" description="CAAX prenyl protease 2/Lysostaphin resistance protein A-like" evidence="2">
    <location>
        <begin position="143"/>
        <end position="227"/>
    </location>
</feature>
<dbReference type="Proteomes" id="UP001501521">
    <property type="component" value="Unassembled WGS sequence"/>
</dbReference>
<feature type="transmembrane region" description="Helical" evidence="1">
    <location>
        <begin position="105"/>
        <end position="127"/>
    </location>
</feature>
<evidence type="ECO:0000256" key="1">
    <source>
        <dbReference type="SAM" id="Phobius"/>
    </source>
</evidence>
<keyword evidence="1" id="KW-1133">Transmembrane helix</keyword>